<feature type="compositionally biased region" description="Basic and acidic residues" evidence="1">
    <location>
        <begin position="14"/>
        <end position="30"/>
    </location>
</feature>
<protein>
    <submittedName>
        <fullName evidence="2">Uncharacterized protein</fullName>
    </submittedName>
</protein>
<accession>A0A2T0RE12</accession>
<dbReference type="EMBL" id="PVZG01000034">
    <property type="protein sequence ID" value="PRY19371.1"/>
    <property type="molecule type" value="Genomic_DNA"/>
</dbReference>
<evidence type="ECO:0000256" key="1">
    <source>
        <dbReference type="SAM" id="MobiDB-lite"/>
    </source>
</evidence>
<sequence>MQVRSPTRQSAARIGHEPEINPVPHRDEPQ</sequence>
<comment type="caution">
    <text evidence="2">The sequence shown here is derived from an EMBL/GenBank/DDBJ whole genome shotgun (WGS) entry which is preliminary data.</text>
</comment>
<feature type="compositionally biased region" description="Polar residues" evidence="1">
    <location>
        <begin position="1"/>
        <end position="10"/>
    </location>
</feature>
<proteinExistence type="predicted"/>
<reference evidence="2 3" key="1">
    <citation type="submission" date="2018-03" db="EMBL/GenBank/DDBJ databases">
        <title>Genomic Encyclopedia of Archaeal and Bacterial Type Strains, Phase II (KMG-II): from individual species to whole genera.</title>
        <authorList>
            <person name="Goeker M."/>
        </authorList>
    </citation>
    <scope>NUCLEOTIDE SEQUENCE [LARGE SCALE GENOMIC DNA]</scope>
    <source>
        <strain evidence="2 3">DSM 45348</strain>
    </source>
</reference>
<organism evidence="2 3">
    <name type="scientific">Pseudosporangium ferrugineum</name>
    <dbReference type="NCBI Taxonomy" id="439699"/>
    <lineage>
        <taxon>Bacteria</taxon>
        <taxon>Bacillati</taxon>
        <taxon>Actinomycetota</taxon>
        <taxon>Actinomycetes</taxon>
        <taxon>Micromonosporales</taxon>
        <taxon>Micromonosporaceae</taxon>
        <taxon>Pseudosporangium</taxon>
    </lineage>
</organism>
<name>A0A2T0RE12_9ACTN</name>
<feature type="region of interest" description="Disordered" evidence="1">
    <location>
        <begin position="1"/>
        <end position="30"/>
    </location>
</feature>
<dbReference type="Proteomes" id="UP000239209">
    <property type="component" value="Unassembled WGS sequence"/>
</dbReference>
<dbReference type="AlphaFoldDB" id="A0A2T0RE12"/>
<evidence type="ECO:0000313" key="3">
    <source>
        <dbReference type="Proteomes" id="UP000239209"/>
    </source>
</evidence>
<keyword evidence="3" id="KW-1185">Reference proteome</keyword>
<evidence type="ECO:0000313" key="2">
    <source>
        <dbReference type="EMBL" id="PRY19371.1"/>
    </source>
</evidence>
<gene>
    <name evidence="2" type="ORF">CLV70_13423</name>
</gene>